<protein>
    <submittedName>
        <fullName evidence="1">DUF2029 domain-containing protein</fullName>
    </submittedName>
</protein>
<organism evidence="1 2">
    <name type="scientific">Palleniella muris</name>
    <dbReference type="NCBI Taxonomy" id="3038145"/>
    <lineage>
        <taxon>Bacteria</taxon>
        <taxon>Pseudomonadati</taxon>
        <taxon>Bacteroidota</taxon>
        <taxon>Bacteroidia</taxon>
        <taxon>Bacteroidales</taxon>
        <taxon>Prevotellaceae</taxon>
        <taxon>Palleniella</taxon>
    </lineage>
</organism>
<keyword evidence="2" id="KW-1185">Reference proteome</keyword>
<evidence type="ECO:0000313" key="1">
    <source>
        <dbReference type="EMBL" id="TGX82458.1"/>
    </source>
</evidence>
<dbReference type="Proteomes" id="UP000308886">
    <property type="component" value="Unassembled WGS sequence"/>
</dbReference>
<dbReference type="EMBL" id="SRZC01000009">
    <property type="protein sequence ID" value="TGX82458.1"/>
    <property type="molecule type" value="Genomic_DNA"/>
</dbReference>
<gene>
    <name evidence="1" type="ORF">E5358_06715</name>
</gene>
<name>A0AC61QQX8_9BACT</name>
<sequence length="434" mass="49124">MDKKRIRGILSDRRLMPWLWAALGVISALCKLKAHNNFDIFRYVFYNTWQGTSLYAPATDGGFWDLNHYGPFFSIIIAPFAVVPEWLGLGMWCTCLAVFLYWAVSRYSTVSVAETGAPAADNMQSPPHTPYILPFIIWFCAHELLTALFMQQFNIAIAAIILLSYYFVEKERDEYATLFIVIGTLVKIYGIVGVAFFLFSKHKTRYILSLCLWTLVLFCLPMLISSPEYQLTEYREWFECLGGKNGENLLSRAQNISVLGLLRKTGYACTVGHTAFLSVTAGDTPVDTANWWIRSYSDLPVIMAGMTAMAVGYFRIEQWKSGAFRETVLAGVLMFVCLFSTGTESSGYIIAVTGCVIWYCCAPWRRSPVDIVLLVLVFLITSMSPSDLFPRTIRQEFIQPYALKALPVAMIWVKLCYELIRKDYSLYGVKGTGN</sequence>
<reference evidence="1" key="1">
    <citation type="submission" date="2019-04" db="EMBL/GenBank/DDBJ databases">
        <title>Microbes associate with the intestines of laboratory mice.</title>
        <authorList>
            <person name="Navarre W."/>
            <person name="Wong E."/>
            <person name="Huang K."/>
            <person name="Tropini C."/>
            <person name="Ng K."/>
            <person name="Yu B."/>
        </authorList>
    </citation>
    <scope>NUCLEOTIDE SEQUENCE</scope>
    <source>
        <strain evidence="1">NM73_A23</strain>
    </source>
</reference>
<evidence type="ECO:0000313" key="2">
    <source>
        <dbReference type="Proteomes" id="UP000308886"/>
    </source>
</evidence>
<accession>A0AC61QQX8</accession>
<proteinExistence type="predicted"/>
<comment type="caution">
    <text evidence="1">The sequence shown here is derived from an EMBL/GenBank/DDBJ whole genome shotgun (WGS) entry which is preliminary data.</text>
</comment>